<dbReference type="OrthoDB" id="3791713at2759"/>
<keyword evidence="3" id="KW-1185">Reference proteome</keyword>
<comment type="caution">
    <text evidence="2">The sequence shown here is derived from an EMBL/GenBank/DDBJ whole genome shotgun (WGS) entry which is preliminary data.</text>
</comment>
<protein>
    <submittedName>
        <fullName evidence="2">Uncharacterized protein</fullName>
    </submittedName>
</protein>
<evidence type="ECO:0000256" key="1">
    <source>
        <dbReference type="SAM" id="MobiDB-lite"/>
    </source>
</evidence>
<accession>A0A9P4HFR7</accession>
<feature type="region of interest" description="Disordered" evidence="1">
    <location>
        <begin position="1"/>
        <end position="35"/>
    </location>
</feature>
<evidence type="ECO:0000313" key="2">
    <source>
        <dbReference type="EMBL" id="KAF2034135.1"/>
    </source>
</evidence>
<dbReference type="AlphaFoldDB" id="A0A9P4HFR7"/>
<dbReference type="Proteomes" id="UP000799777">
    <property type="component" value="Unassembled WGS sequence"/>
</dbReference>
<proteinExistence type="predicted"/>
<organism evidence="2 3">
    <name type="scientific">Setomelanomma holmii</name>
    <dbReference type="NCBI Taxonomy" id="210430"/>
    <lineage>
        <taxon>Eukaryota</taxon>
        <taxon>Fungi</taxon>
        <taxon>Dikarya</taxon>
        <taxon>Ascomycota</taxon>
        <taxon>Pezizomycotina</taxon>
        <taxon>Dothideomycetes</taxon>
        <taxon>Pleosporomycetidae</taxon>
        <taxon>Pleosporales</taxon>
        <taxon>Pleosporineae</taxon>
        <taxon>Phaeosphaeriaceae</taxon>
        <taxon>Setomelanomma</taxon>
    </lineage>
</organism>
<reference evidence="2" key="1">
    <citation type="journal article" date="2020" name="Stud. Mycol.">
        <title>101 Dothideomycetes genomes: a test case for predicting lifestyles and emergence of pathogens.</title>
        <authorList>
            <person name="Haridas S."/>
            <person name="Albert R."/>
            <person name="Binder M."/>
            <person name="Bloem J."/>
            <person name="Labutti K."/>
            <person name="Salamov A."/>
            <person name="Andreopoulos B."/>
            <person name="Baker S."/>
            <person name="Barry K."/>
            <person name="Bills G."/>
            <person name="Bluhm B."/>
            <person name="Cannon C."/>
            <person name="Castanera R."/>
            <person name="Culley D."/>
            <person name="Daum C."/>
            <person name="Ezra D."/>
            <person name="Gonzalez J."/>
            <person name="Henrissat B."/>
            <person name="Kuo A."/>
            <person name="Liang C."/>
            <person name="Lipzen A."/>
            <person name="Lutzoni F."/>
            <person name="Magnuson J."/>
            <person name="Mondo S."/>
            <person name="Nolan M."/>
            <person name="Ohm R."/>
            <person name="Pangilinan J."/>
            <person name="Park H.-J."/>
            <person name="Ramirez L."/>
            <person name="Alfaro M."/>
            <person name="Sun H."/>
            <person name="Tritt A."/>
            <person name="Yoshinaga Y."/>
            <person name="Zwiers L.-H."/>
            <person name="Turgeon B."/>
            <person name="Goodwin S."/>
            <person name="Spatafora J."/>
            <person name="Crous P."/>
            <person name="Grigoriev I."/>
        </authorList>
    </citation>
    <scope>NUCLEOTIDE SEQUENCE</scope>
    <source>
        <strain evidence="2">CBS 110217</strain>
    </source>
</reference>
<dbReference type="EMBL" id="ML978162">
    <property type="protein sequence ID" value="KAF2034135.1"/>
    <property type="molecule type" value="Genomic_DNA"/>
</dbReference>
<sequence>MSTPQTQSRPIAVPTNTKAPPGIHTPPDSPTHTHHDPLQSALLILMRQYFALHLRADQARTHIHRQLQQNRYIDVLHGPPYERIEGWNGRLRMAKLDYEKADERSKVMLNGEEKVEITTDFMEWVRRRAGELEGLLVEIG</sequence>
<gene>
    <name evidence="2" type="ORF">EK21DRAFT_108178</name>
</gene>
<feature type="compositionally biased region" description="Polar residues" evidence="1">
    <location>
        <begin position="1"/>
        <end position="18"/>
    </location>
</feature>
<evidence type="ECO:0000313" key="3">
    <source>
        <dbReference type="Proteomes" id="UP000799777"/>
    </source>
</evidence>
<name>A0A9P4HFR7_9PLEO</name>